<dbReference type="Pfam" id="PF13612">
    <property type="entry name" value="DDE_Tnp_1_3"/>
    <property type="match status" value="1"/>
</dbReference>
<evidence type="ECO:0000313" key="5">
    <source>
        <dbReference type="Proteomes" id="UP000886998"/>
    </source>
</evidence>
<feature type="domain" description="Transposase DDE" evidence="3">
    <location>
        <begin position="202"/>
        <end position="351"/>
    </location>
</feature>
<accession>A0A8X7CG77</accession>
<proteinExistence type="inferred from homology"/>
<name>A0A8X7CG77_9ARAC</name>
<evidence type="ECO:0000313" key="4">
    <source>
        <dbReference type="EMBL" id="GFY65346.1"/>
    </source>
</evidence>
<comment type="similarity">
    <text evidence="1">Belongs to the NAD(P)-dependent epimerase/dehydratase family.</text>
</comment>
<dbReference type="EMBL" id="BMAV01015538">
    <property type="protein sequence ID" value="GFY65346.1"/>
    <property type="molecule type" value="Genomic_DNA"/>
</dbReference>
<evidence type="ECO:0000256" key="1">
    <source>
        <dbReference type="ARBA" id="ARBA00007637"/>
    </source>
</evidence>
<reference evidence="4" key="1">
    <citation type="submission" date="2020-08" db="EMBL/GenBank/DDBJ databases">
        <title>Multicomponent nature underlies the extraordinary mechanical properties of spider dragline silk.</title>
        <authorList>
            <person name="Kono N."/>
            <person name="Nakamura H."/>
            <person name="Mori M."/>
            <person name="Yoshida Y."/>
            <person name="Ohtoshi R."/>
            <person name="Malay A.D."/>
            <person name="Moran D.A.P."/>
            <person name="Tomita M."/>
            <person name="Numata K."/>
            <person name="Arakawa K."/>
        </authorList>
    </citation>
    <scope>NUCLEOTIDE SEQUENCE</scope>
</reference>
<dbReference type="Proteomes" id="UP000886998">
    <property type="component" value="Unassembled WGS sequence"/>
</dbReference>
<dbReference type="NCBIfam" id="NF033520">
    <property type="entry name" value="transpos_IS982"/>
    <property type="match status" value="1"/>
</dbReference>
<gene>
    <name evidence="4" type="primary">COM42_02945</name>
    <name evidence="4" type="ORF">TNIN_38481</name>
</gene>
<sequence length="382" mass="43869">MERYGDCLQNIKWFGYLSATSVYGDYSGNWVNEESETKPIEIRGEKRLRSEKKWLNSKLPVHIFRLAGIYGPGRNVLIDLQLGKAKNVKKEGHFFSRIHVEDISNILFSSMQSIKPGEIYNCADDSPTTQSEVIMYAAKLLNVSPPEPIELPDYAQSFYLGSKKLLHKSDFPTLPSYDRFIALKPRVLWYLATLLQWLCERAKGTGISYIDSTPIAICHRKRISKNKVFAGIATLSKSTYGWFFGLKLHMVINEIGEIQGVKANVDDRKPVPDLTRKLVGLLFEDKGYIKKDLFLKLLNRNLKLVTKIKRGMRNALISLNEKIFLRKRSIIETVFGYLKNRLEVEHTRHRSPVNFLVHIFSTLISYSLKRKKPSISSSFFIG</sequence>
<dbReference type="PANTHER" id="PTHR43574">
    <property type="entry name" value="EPIMERASE-RELATED"/>
    <property type="match status" value="1"/>
</dbReference>
<dbReference type="OrthoDB" id="5824at2759"/>
<dbReference type="Gene3D" id="3.40.50.720">
    <property type="entry name" value="NAD(P)-binding Rossmann-like Domain"/>
    <property type="match status" value="1"/>
</dbReference>
<dbReference type="SUPFAM" id="SSF51735">
    <property type="entry name" value="NAD(P)-binding Rossmann-fold domains"/>
    <property type="match status" value="1"/>
</dbReference>
<evidence type="ECO:0000256" key="2">
    <source>
        <dbReference type="ARBA" id="ARBA00023027"/>
    </source>
</evidence>
<keyword evidence="5" id="KW-1185">Reference proteome</keyword>
<dbReference type="InterPro" id="IPR036291">
    <property type="entry name" value="NAD(P)-bd_dom_sf"/>
</dbReference>
<organism evidence="4 5">
    <name type="scientific">Trichonephila inaurata madagascariensis</name>
    <dbReference type="NCBI Taxonomy" id="2747483"/>
    <lineage>
        <taxon>Eukaryota</taxon>
        <taxon>Metazoa</taxon>
        <taxon>Ecdysozoa</taxon>
        <taxon>Arthropoda</taxon>
        <taxon>Chelicerata</taxon>
        <taxon>Arachnida</taxon>
        <taxon>Araneae</taxon>
        <taxon>Araneomorphae</taxon>
        <taxon>Entelegynae</taxon>
        <taxon>Araneoidea</taxon>
        <taxon>Nephilidae</taxon>
        <taxon>Trichonephila</taxon>
        <taxon>Trichonephila inaurata</taxon>
    </lineage>
</organism>
<keyword evidence="2" id="KW-0520">NAD</keyword>
<comment type="caution">
    <text evidence="4">The sequence shown here is derived from an EMBL/GenBank/DDBJ whole genome shotgun (WGS) entry which is preliminary data.</text>
</comment>
<protein>
    <submittedName>
        <fullName evidence="4">NAD(P)-dependent oxidoreductase</fullName>
    </submittedName>
</protein>
<dbReference type="InterPro" id="IPR025668">
    <property type="entry name" value="Tnp_DDE_dom"/>
</dbReference>
<evidence type="ECO:0000259" key="3">
    <source>
        <dbReference type="Pfam" id="PF13612"/>
    </source>
</evidence>
<dbReference type="AlphaFoldDB" id="A0A8X7CG77"/>